<protein>
    <submittedName>
        <fullName evidence="1">Uncharacterized protein</fullName>
    </submittedName>
</protein>
<evidence type="ECO:0000313" key="1">
    <source>
        <dbReference type="EMBL" id="KLO34127.1"/>
    </source>
</evidence>
<dbReference type="AlphaFoldDB" id="A0A0I9UP28"/>
<dbReference type="EMBL" id="LDPR01000033">
    <property type="protein sequence ID" value="KLO34127.1"/>
    <property type="molecule type" value="Genomic_DNA"/>
</dbReference>
<proteinExistence type="predicted"/>
<accession>A0A0I9UP28</accession>
<dbReference type="PATRIC" id="fig|29311.18.peg.3422"/>
<dbReference type="Proteomes" id="UP000036334">
    <property type="component" value="Unassembled WGS sequence"/>
</dbReference>
<sequence length="79" mass="8138">MSLVTLPDRESSLEHVDGACFDTVMAAAASLWKLHHPGCASAFANAPVISSGTLALGLLASGPISCRVRKPLSAVQYDG</sequence>
<reference evidence="1 2" key="1">
    <citation type="submission" date="2015-05" db="EMBL/GenBank/DDBJ databases">
        <title>Genome sequence of Mycobacterium haemophilum.</title>
        <authorList>
            <person name="Greninger A.L."/>
            <person name="Cunningham G."/>
            <person name="Miller S."/>
        </authorList>
    </citation>
    <scope>NUCLEOTIDE SEQUENCE [LARGE SCALE GENOMIC DNA]</scope>
    <source>
        <strain evidence="2">UC1</strain>
    </source>
</reference>
<keyword evidence="2" id="KW-1185">Reference proteome</keyword>
<organism evidence="1 2">
    <name type="scientific">Mycobacterium haemophilum</name>
    <dbReference type="NCBI Taxonomy" id="29311"/>
    <lineage>
        <taxon>Bacteria</taxon>
        <taxon>Bacillati</taxon>
        <taxon>Actinomycetota</taxon>
        <taxon>Actinomycetes</taxon>
        <taxon>Mycobacteriales</taxon>
        <taxon>Mycobacteriaceae</taxon>
        <taxon>Mycobacterium</taxon>
    </lineage>
</organism>
<name>A0A0I9UP28_9MYCO</name>
<comment type="caution">
    <text evidence="1">The sequence shown here is derived from an EMBL/GenBank/DDBJ whole genome shotgun (WGS) entry which is preliminary data.</text>
</comment>
<evidence type="ECO:0000313" key="2">
    <source>
        <dbReference type="Proteomes" id="UP000036334"/>
    </source>
</evidence>
<gene>
    <name evidence="1" type="ORF">ABH38_19800</name>
</gene>